<organism evidence="2 3">
    <name type="scientific">Rugosimonospora acidiphila</name>
    <dbReference type="NCBI Taxonomy" id="556531"/>
    <lineage>
        <taxon>Bacteria</taxon>
        <taxon>Bacillati</taxon>
        <taxon>Actinomycetota</taxon>
        <taxon>Actinomycetes</taxon>
        <taxon>Micromonosporales</taxon>
        <taxon>Micromonosporaceae</taxon>
        <taxon>Rugosimonospora</taxon>
    </lineage>
</organism>
<dbReference type="CDD" id="cd06587">
    <property type="entry name" value="VOC"/>
    <property type="match status" value="1"/>
</dbReference>
<dbReference type="InterPro" id="IPR037523">
    <property type="entry name" value="VOC_core"/>
</dbReference>
<proteinExistence type="predicted"/>
<feature type="domain" description="VOC" evidence="1">
    <location>
        <begin position="5"/>
        <end position="119"/>
    </location>
</feature>
<dbReference type="Proteomes" id="UP001501570">
    <property type="component" value="Unassembled WGS sequence"/>
</dbReference>
<evidence type="ECO:0000259" key="1">
    <source>
        <dbReference type="PROSITE" id="PS51819"/>
    </source>
</evidence>
<dbReference type="PANTHER" id="PTHR35908:SF1">
    <property type="entry name" value="CONSERVED PROTEIN"/>
    <property type="match status" value="1"/>
</dbReference>
<protein>
    <submittedName>
        <fullName evidence="2">VOC family protein</fullName>
    </submittedName>
</protein>
<gene>
    <name evidence="2" type="ORF">GCM10023322_74000</name>
</gene>
<evidence type="ECO:0000313" key="2">
    <source>
        <dbReference type="EMBL" id="GAA5199125.1"/>
    </source>
</evidence>
<dbReference type="Pfam" id="PF18029">
    <property type="entry name" value="Glyoxalase_6"/>
    <property type="match status" value="1"/>
</dbReference>
<dbReference type="PANTHER" id="PTHR35908">
    <property type="entry name" value="HYPOTHETICAL FUSION PROTEIN"/>
    <property type="match status" value="1"/>
</dbReference>
<evidence type="ECO:0000313" key="3">
    <source>
        <dbReference type="Proteomes" id="UP001501570"/>
    </source>
</evidence>
<dbReference type="EMBL" id="BAABJQ010000036">
    <property type="protein sequence ID" value="GAA5199125.1"/>
    <property type="molecule type" value="Genomic_DNA"/>
</dbReference>
<dbReference type="Gene3D" id="3.10.180.10">
    <property type="entry name" value="2,3-Dihydroxybiphenyl 1,2-Dioxygenase, domain 1"/>
    <property type="match status" value="1"/>
</dbReference>
<dbReference type="InterPro" id="IPR029068">
    <property type="entry name" value="Glyas_Bleomycin-R_OHBP_Dase"/>
</dbReference>
<name>A0ABP9SQ71_9ACTN</name>
<comment type="caution">
    <text evidence="2">The sequence shown here is derived from an EMBL/GenBank/DDBJ whole genome shotgun (WGS) entry which is preliminary data.</text>
</comment>
<keyword evidence="3" id="KW-1185">Reference proteome</keyword>
<dbReference type="PROSITE" id="PS51819">
    <property type="entry name" value="VOC"/>
    <property type="match status" value="1"/>
</dbReference>
<accession>A0ABP9SQ71</accession>
<dbReference type="InterPro" id="IPR041581">
    <property type="entry name" value="Glyoxalase_6"/>
</dbReference>
<dbReference type="SUPFAM" id="SSF54593">
    <property type="entry name" value="Glyoxalase/Bleomycin resistance protein/Dihydroxybiphenyl dioxygenase"/>
    <property type="match status" value="1"/>
</dbReference>
<reference evidence="3" key="1">
    <citation type="journal article" date="2019" name="Int. J. Syst. Evol. Microbiol.">
        <title>The Global Catalogue of Microorganisms (GCM) 10K type strain sequencing project: providing services to taxonomists for standard genome sequencing and annotation.</title>
        <authorList>
            <consortium name="The Broad Institute Genomics Platform"/>
            <consortium name="The Broad Institute Genome Sequencing Center for Infectious Disease"/>
            <person name="Wu L."/>
            <person name="Ma J."/>
        </authorList>
    </citation>
    <scope>NUCLEOTIDE SEQUENCE [LARGE SCALE GENOMIC DNA]</scope>
    <source>
        <strain evidence="3">JCM 18304</strain>
    </source>
</reference>
<sequence>MPVARLAAVALDCDDPTTLANFWAQLVGGQEVMRTEDFVVLNTGLGGLAAVRVPDYQPPTWPDGSVPKQMHLDLAVDDLEQAQAEAVRLGARPADVQPVPERYRVMLDPAGHPFCLTTAIPK</sequence>
<dbReference type="RefSeq" id="WP_345637812.1">
    <property type="nucleotide sequence ID" value="NZ_BAABJQ010000036.1"/>
</dbReference>